<comment type="caution">
    <text evidence="1">The sequence shown here is derived from an EMBL/GenBank/DDBJ whole genome shotgun (WGS) entry which is preliminary data.</text>
</comment>
<gene>
    <name evidence="1" type="ORF">SDC9_180912</name>
</gene>
<accession>A0A645H319</accession>
<sequence length="82" mass="9663">MSNERIVLEVDGNTAKAWRNSPPDFKLQVEKEINFQLKRRLKEVQLAEFKKTVDQVRDEASKNGLTEEILNQILNEEEEDYI</sequence>
<dbReference type="AlphaFoldDB" id="A0A645H319"/>
<name>A0A645H319_9ZZZZ</name>
<evidence type="ECO:0008006" key="2">
    <source>
        <dbReference type="Google" id="ProtNLM"/>
    </source>
</evidence>
<dbReference type="EMBL" id="VSSQ01085928">
    <property type="protein sequence ID" value="MPN33425.1"/>
    <property type="molecule type" value="Genomic_DNA"/>
</dbReference>
<proteinExistence type="predicted"/>
<organism evidence="1">
    <name type="scientific">bioreactor metagenome</name>
    <dbReference type="NCBI Taxonomy" id="1076179"/>
    <lineage>
        <taxon>unclassified sequences</taxon>
        <taxon>metagenomes</taxon>
        <taxon>ecological metagenomes</taxon>
    </lineage>
</organism>
<reference evidence="1" key="1">
    <citation type="submission" date="2019-08" db="EMBL/GenBank/DDBJ databases">
        <authorList>
            <person name="Kucharzyk K."/>
            <person name="Murdoch R.W."/>
            <person name="Higgins S."/>
            <person name="Loffler F."/>
        </authorList>
    </citation>
    <scope>NUCLEOTIDE SEQUENCE</scope>
</reference>
<evidence type="ECO:0000313" key="1">
    <source>
        <dbReference type="EMBL" id="MPN33425.1"/>
    </source>
</evidence>
<protein>
    <recommendedName>
        <fullName evidence="2">Trigger factor C-terminal domain-containing protein</fullName>
    </recommendedName>
</protein>